<name>A0ACC5YHB9_9TELE</name>
<evidence type="ECO:0000313" key="1">
    <source>
        <dbReference type="EMBL" id="MCJ8735096.1"/>
    </source>
</evidence>
<comment type="caution">
    <text evidence="1">The sequence shown here is derived from an EMBL/GenBank/DDBJ whole genome shotgun (WGS) entry which is preliminary data.</text>
</comment>
<sequence>MLVQVNYGEQQKYVKLDRIEGLFDFHQFHLKVIERFCLPSDATVMYKDASGTEVDEEIFSDLIGQDSFSSEMSDSSSSSSASTVILNEVPNKRQRTEEAASASAKQLIEDVLKSKSGGEAVIQEYQATETLTDATRRQMINILVAHMIETHGQLPTKAIREQYALGIVMLFPSLRDPYSKKGYEHFYDPASNTGYIAWRMKTVHRKIRRGSLPPDSPLDVTPGGPKGQ</sequence>
<dbReference type="EMBL" id="CM040982">
    <property type="protein sequence ID" value="MCJ8735096.1"/>
    <property type="molecule type" value="Genomic_DNA"/>
</dbReference>
<keyword evidence="2" id="KW-1185">Reference proteome</keyword>
<proteinExistence type="predicted"/>
<feature type="non-terminal residue" evidence="1">
    <location>
        <position position="228"/>
    </location>
</feature>
<dbReference type="Proteomes" id="UP000830395">
    <property type="component" value="Chromosome 8"/>
</dbReference>
<gene>
    <name evidence="1" type="ORF">PDJAM_G00242930</name>
</gene>
<accession>A0ACC5YHB9</accession>
<protein>
    <submittedName>
        <fullName evidence="1">Uncharacterized protein</fullName>
    </submittedName>
</protein>
<reference evidence="1" key="1">
    <citation type="submission" date="2020-02" db="EMBL/GenBank/DDBJ databases">
        <title>Genome sequencing of the panga catfish, Pangasius djambal.</title>
        <authorList>
            <person name="Wen M."/>
            <person name="Zahm M."/>
            <person name="Roques C."/>
            <person name="Cabau C."/>
            <person name="Klopp C."/>
            <person name="Donnadieu C."/>
            <person name="Jouanno E."/>
            <person name="Avarre J.-C."/>
            <person name="Campet M."/>
            <person name="Ha T."/>
            <person name="Dugue R."/>
            <person name="Lampietro C."/>
            <person name="Louis A."/>
            <person name="Herpin A."/>
            <person name="Echchiki A."/>
            <person name="Berthelot C."/>
            <person name="Parey E."/>
            <person name="Roest-Crollius H."/>
            <person name="Braasch I."/>
            <person name="Postlethwait J.H."/>
            <person name="Bobe J."/>
            <person name="Montfort J."/>
            <person name="Bouchez O."/>
            <person name="Begum T."/>
            <person name="Schartl M."/>
            <person name="Gustiano R."/>
            <person name="Guiguen Y."/>
        </authorList>
    </citation>
    <scope>NUCLEOTIDE SEQUENCE</scope>
    <source>
        <strain evidence="1">Pdj_M5554</strain>
    </source>
</reference>
<organism evidence="1 2">
    <name type="scientific">Pangasius djambal</name>
    <dbReference type="NCBI Taxonomy" id="1691987"/>
    <lineage>
        <taxon>Eukaryota</taxon>
        <taxon>Metazoa</taxon>
        <taxon>Chordata</taxon>
        <taxon>Craniata</taxon>
        <taxon>Vertebrata</taxon>
        <taxon>Euteleostomi</taxon>
        <taxon>Actinopterygii</taxon>
        <taxon>Neopterygii</taxon>
        <taxon>Teleostei</taxon>
        <taxon>Ostariophysi</taxon>
        <taxon>Siluriformes</taxon>
        <taxon>Pangasiidae</taxon>
        <taxon>Pangasius</taxon>
    </lineage>
</organism>
<evidence type="ECO:0000313" key="2">
    <source>
        <dbReference type="Proteomes" id="UP000830395"/>
    </source>
</evidence>